<dbReference type="OrthoDB" id="2426108at2"/>
<organism evidence="2 3">
    <name type="scientific">Halobacillus alkaliphilus</name>
    <dbReference type="NCBI Taxonomy" id="396056"/>
    <lineage>
        <taxon>Bacteria</taxon>
        <taxon>Bacillati</taxon>
        <taxon>Bacillota</taxon>
        <taxon>Bacilli</taxon>
        <taxon>Bacillales</taxon>
        <taxon>Bacillaceae</taxon>
        <taxon>Halobacillus</taxon>
    </lineage>
</organism>
<dbReference type="AlphaFoldDB" id="A0A1I2L4W1"/>
<keyword evidence="1" id="KW-0812">Transmembrane</keyword>
<gene>
    <name evidence="2" type="ORF">SAMN05216353_107102</name>
</gene>
<evidence type="ECO:0000256" key="1">
    <source>
        <dbReference type="SAM" id="Phobius"/>
    </source>
</evidence>
<name>A0A1I2L4W1_9BACI</name>
<protein>
    <submittedName>
        <fullName evidence="2">Uncharacterized protein</fullName>
    </submittedName>
</protein>
<keyword evidence="3" id="KW-1185">Reference proteome</keyword>
<evidence type="ECO:0000313" key="2">
    <source>
        <dbReference type="EMBL" id="SFF73923.1"/>
    </source>
</evidence>
<reference evidence="3" key="1">
    <citation type="submission" date="2016-10" db="EMBL/GenBank/DDBJ databases">
        <authorList>
            <person name="Varghese N."/>
            <person name="Submissions S."/>
        </authorList>
    </citation>
    <scope>NUCLEOTIDE SEQUENCE [LARGE SCALE GENOMIC DNA]</scope>
    <source>
        <strain evidence="3">FP5</strain>
    </source>
</reference>
<feature type="transmembrane region" description="Helical" evidence="1">
    <location>
        <begin position="42"/>
        <end position="59"/>
    </location>
</feature>
<feature type="transmembrane region" description="Helical" evidence="1">
    <location>
        <begin position="12"/>
        <end position="30"/>
    </location>
</feature>
<proteinExistence type="predicted"/>
<dbReference type="EMBL" id="FOOG01000007">
    <property type="protein sequence ID" value="SFF73923.1"/>
    <property type="molecule type" value="Genomic_DNA"/>
</dbReference>
<keyword evidence="1" id="KW-1133">Transmembrane helix</keyword>
<dbReference type="RefSeq" id="WP_089751236.1">
    <property type="nucleotide sequence ID" value="NZ_FOOG01000007.1"/>
</dbReference>
<keyword evidence="1" id="KW-0472">Membrane</keyword>
<evidence type="ECO:0000313" key="3">
    <source>
        <dbReference type="Proteomes" id="UP000198897"/>
    </source>
</evidence>
<sequence length="270" mass="31005">MIAEMYKRREKLAYSLIGALILILGGYLLWNQPETSQEWLEAAILLFPLIFMVIIAGTSHHKYNKVKDISIPESTGSLLEAEHVVWKADAGNLPRLMAFEKNGAYFGMLKTEKLSWWGHPIVFFQKSILSFIPSTYSFYTQDGEKLFSFRRNGFKETKVAIFDAAGNRSGTYIQEEFKSLLHVKGEFKDEENRPVLSVKTSGTSGDFSLSDHEGHRWAHFYNGRFPHEYTELFRDVDNDIVELSNELSLKNKRLLLAVISFLFMNRSLNG</sequence>
<accession>A0A1I2L4W1</accession>
<dbReference type="Proteomes" id="UP000198897">
    <property type="component" value="Unassembled WGS sequence"/>
</dbReference>